<name>A0A1N7DP80_9GAMM</name>
<gene>
    <name evidence="1" type="ORF">SAMN02745664_1028</name>
</gene>
<dbReference type="Proteomes" id="UP000187495">
    <property type="component" value="Unassembled WGS sequence"/>
</dbReference>
<proteinExistence type="predicted"/>
<evidence type="ECO:0000313" key="1">
    <source>
        <dbReference type="EMBL" id="SIR77666.1"/>
    </source>
</evidence>
<protein>
    <submittedName>
        <fullName evidence="1">Uncharacterized protein</fullName>
    </submittedName>
</protein>
<dbReference type="RefSeq" id="WP_076554509.1">
    <property type="nucleotide sequence ID" value="NZ_FTNU01000002.1"/>
</dbReference>
<dbReference type="EMBL" id="FTNU01000002">
    <property type="protein sequence ID" value="SIR77666.1"/>
    <property type="molecule type" value="Genomic_DNA"/>
</dbReference>
<accession>A0A1N7DP80</accession>
<keyword evidence="2" id="KW-1185">Reference proteome</keyword>
<evidence type="ECO:0000313" key="2">
    <source>
        <dbReference type="Proteomes" id="UP000187495"/>
    </source>
</evidence>
<sequence length="137" mass="15284">MAYQRTPKAHLVAAAESYAGVSPFADACYRYYFYECKLSHKRLLSAIATEFDEYLASIPAKYHQAIIATALLELSYPTKNPDRPAFTAKDRAVCMGVSRRQYYRIGGHGAIDNIISNIIGIAMVVAAKVRRQLGKDF</sequence>
<organism evidence="1 2">
    <name type="scientific">Moraxella cuniculi DSM 21768</name>
    <dbReference type="NCBI Taxonomy" id="1122245"/>
    <lineage>
        <taxon>Bacteria</taxon>
        <taxon>Pseudomonadati</taxon>
        <taxon>Pseudomonadota</taxon>
        <taxon>Gammaproteobacteria</taxon>
        <taxon>Moraxellales</taxon>
        <taxon>Moraxellaceae</taxon>
        <taxon>Moraxella</taxon>
    </lineage>
</organism>
<dbReference type="AlphaFoldDB" id="A0A1N7DP80"/>
<reference evidence="2" key="1">
    <citation type="submission" date="2017-01" db="EMBL/GenBank/DDBJ databases">
        <authorList>
            <person name="Varghese N."/>
            <person name="Submissions S."/>
        </authorList>
    </citation>
    <scope>NUCLEOTIDE SEQUENCE [LARGE SCALE GENOMIC DNA]</scope>
    <source>
        <strain evidence="2">DSM 21768</strain>
    </source>
</reference>